<keyword evidence="3" id="KW-1185">Reference proteome</keyword>
<evidence type="ECO:0000256" key="1">
    <source>
        <dbReference type="SAM" id="SignalP"/>
    </source>
</evidence>
<protein>
    <submittedName>
        <fullName evidence="2">Uncharacterized protein</fullName>
    </submittedName>
</protein>
<reference evidence="2 3" key="1">
    <citation type="journal article" date="2024" name="G3 (Bethesda)">
        <title>Genome assembly of Hibiscus sabdariffa L. provides insights into metabolisms of medicinal natural products.</title>
        <authorList>
            <person name="Kim T."/>
        </authorList>
    </citation>
    <scope>NUCLEOTIDE SEQUENCE [LARGE SCALE GENOMIC DNA]</scope>
    <source>
        <strain evidence="2">TK-2024</strain>
        <tissue evidence="2">Old leaves</tissue>
    </source>
</reference>
<name>A0ABR2SH26_9ROSI</name>
<dbReference type="Proteomes" id="UP001396334">
    <property type="component" value="Unassembled WGS sequence"/>
</dbReference>
<evidence type="ECO:0000313" key="3">
    <source>
        <dbReference type="Proteomes" id="UP001396334"/>
    </source>
</evidence>
<feature type="chain" id="PRO_5047207693" evidence="1">
    <location>
        <begin position="31"/>
        <end position="155"/>
    </location>
</feature>
<accession>A0ABR2SH26</accession>
<proteinExistence type="predicted"/>
<comment type="caution">
    <text evidence="2">The sequence shown here is derived from an EMBL/GenBank/DDBJ whole genome shotgun (WGS) entry which is preliminary data.</text>
</comment>
<gene>
    <name evidence="2" type="ORF">V6N11_004405</name>
</gene>
<keyword evidence="1" id="KW-0732">Signal</keyword>
<dbReference type="EMBL" id="JBBPBN010000015">
    <property type="protein sequence ID" value="KAK9024229.1"/>
    <property type="molecule type" value="Genomic_DNA"/>
</dbReference>
<feature type="signal peptide" evidence="1">
    <location>
        <begin position="1"/>
        <end position="30"/>
    </location>
</feature>
<sequence>MKGKAGLPGLSGHCPLFPVRVLLLCLVSLSFKVDRYGPWLRASSTWVRNIDKNVTTTACKNKLQSEGRYTKSNRKEQVHPVQIGLDPAATGLTIPEKVTKAINLEGDSEDFNCINGRIHKTLACVVDNLNPGFSGIAAGLFLRTFYVLYDPLFMK</sequence>
<evidence type="ECO:0000313" key="2">
    <source>
        <dbReference type="EMBL" id="KAK9024229.1"/>
    </source>
</evidence>
<organism evidence="2 3">
    <name type="scientific">Hibiscus sabdariffa</name>
    <name type="common">roselle</name>
    <dbReference type="NCBI Taxonomy" id="183260"/>
    <lineage>
        <taxon>Eukaryota</taxon>
        <taxon>Viridiplantae</taxon>
        <taxon>Streptophyta</taxon>
        <taxon>Embryophyta</taxon>
        <taxon>Tracheophyta</taxon>
        <taxon>Spermatophyta</taxon>
        <taxon>Magnoliopsida</taxon>
        <taxon>eudicotyledons</taxon>
        <taxon>Gunneridae</taxon>
        <taxon>Pentapetalae</taxon>
        <taxon>rosids</taxon>
        <taxon>malvids</taxon>
        <taxon>Malvales</taxon>
        <taxon>Malvaceae</taxon>
        <taxon>Malvoideae</taxon>
        <taxon>Hibiscus</taxon>
    </lineage>
</organism>